<evidence type="ECO:0000256" key="7">
    <source>
        <dbReference type="SAM" id="Phobius"/>
    </source>
</evidence>
<feature type="transmembrane region" description="Helical" evidence="7">
    <location>
        <begin position="96"/>
        <end position="119"/>
    </location>
</feature>
<feature type="transmembrane region" description="Helical" evidence="7">
    <location>
        <begin position="70"/>
        <end position="90"/>
    </location>
</feature>
<feature type="transmembrane region" description="Helical" evidence="7">
    <location>
        <begin position="367"/>
        <end position="383"/>
    </location>
</feature>
<protein>
    <submittedName>
        <fullName evidence="8">Chromate transporter</fullName>
    </submittedName>
</protein>
<dbReference type="PANTHER" id="PTHR43663">
    <property type="entry name" value="CHROMATE TRANSPORT PROTEIN-RELATED"/>
    <property type="match status" value="1"/>
</dbReference>
<evidence type="ECO:0000256" key="3">
    <source>
        <dbReference type="ARBA" id="ARBA00022475"/>
    </source>
</evidence>
<gene>
    <name evidence="8" type="ORF">QTN47_18650</name>
</gene>
<keyword evidence="5 7" id="KW-1133">Transmembrane helix</keyword>
<feature type="transmembrane region" description="Helical" evidence="7">
    <location>
        <begin position="340"/>
        <end position="361"/>
    </location>
</feature>
<feature type="transmembrane region" description="Helical" evidence="7">
    <location>
        <begin position="28"/>
        <end position="49"/>
    </location>
</feature>
<dbReference type="InterPro" id="IPR052518">
    <property type="entry name" value="CHR_Transporter"/>
</dbReference>
<keyword evidence="4 7" id="KW-0812">Transmembrane</keyword>
<dbReference type="Pfam" id="PF02417">
    <property type="entry name" value="Chromate_transp"/>
    <property type="match status" value="2"/>
</dbReference>
<name>A0ABV3ZJ58_9BACT</name>
<evidence type="ECO:0000256" key="5">
    <source>
        <dbReference type="ARBA" id="ARBA00022989"/>
    </source>
</evidence>
<feature type="transmembrane region" description="Helical" evidence="7">
    <location>
        <begin position="275"/>
        <end position="300"/>
    </location>
</feature>
<evidence type="ECO:0000313" key="8">
    <source>
        <dbReference type="EMBL" id="MEX6689535.1"/>
    </source>
</evidence>
<feature type="transmembrane region" description="Helical" evidence="7">
    <location>
        <begin position="131"/>
        <end position="149"/>
    </location>
</feature>
<evidence type="ECO:0000256" key="6">
    <source>
        <dbReference type="ARBA" id="ARBA00023136"/>
    </source>
</evidence>
<feature type="transmembrane region" description="Helical" evidence="7">
    <location>
        <begin position="306"/>
        <end position="328"/>
    </location>
</feature>
<comment type="similarity">
    <text evidence="2">Belongs to the chromate ion transporter (CHR) (TC 2.A.51) family.</text>
</comment>
<proteinExistence type="inferred from homology"/>
<keyword evidence="3" id="KW-1003">Cell membrane</keyword>
<keyword evidence="9" id="KW-1185">Reference proteome</keyword>
<evidence type="ECO:0000256" key="4">
    <source>
        <dbReference type="ARBA" id="ARBA00022692"/>
    </source>
</evidence>
<keyword evidence="6 7" id="KW-0472">Membrane</keyword>
<dbReference type="Proteomes" id="UP001560573">
    <property type="component" value="Unassembled WGS sequence"/>
</dbReference>
<comment type="caution">
    <text evidence="8">The sequence shown here is derived from an EMBL/GenBank/DDBJ whole genome shotgun (WGS) entry which is preliminary data.</text>
</comment>
<dbReference type="PIRSF" id="PIRSF004810">
    <property type="entry name" value="ChrA"/>
    <property type="match status" value="1"/>
</dbReference>
<dbReference type="EMBL" id="JAULBC010000006">
    <property type="protein sequence ID" value="MEX6689535.1"/>
    <property type="molecule type" value="Genomic_DNA"/>
</dbReference>
<evidence type="ECO:0000256" key="1">
    <source>
        <dbReference type="ARBA" id="ARBA00004651"/>
    </source>
</evidence>
<feature type="transmembrane region" description="Helical" evidence="7">
    <location>
        <begin position="237"/>
        <end position="263"/>
    </location>
</feature>
<feature type="transmembrane region" description="Helical" evidence="7">
    <location>
        <begin position="169"/>
        <end position="201"/>
    </location>
</feature>
<sequence>MKLQTRNPATSLAEQEKGIAPVYSLRDLVIYFLRLGSLGFGGPVALVGYMHRDLVEQKKWITEEEYKEGLALAQLAPGPLAAQLGIYLGFVHYRVVGATLAGLAFVLPSFVMVVVLGICYRLFGGLPWMQAVFYGVGAAVIGIIAMSAYKLTVKSVSKLQVNAIKTNWLLWILYLTGIVVTVVTQSENILLFVFAGLLYMLVKTPPQWLSRDARLSSFFLLTGINFWDFQTDTLWKIAVFFLKAGAFVFGSGLAIVPFLHGGVVTEYHWLSEQQFVDAVAVAMITPGPVVITVGFIGYLVAGFPGAAVAALATFLPCYLFTILPAPYFKKIARNKPVKGFVDGITATVVGALVGAVIIIATRSITDIATAIIAIVAVLSLIYFKKIQEPIIILVAAVIGVVLKMLL</sequence>
<dbReference type="PANTHER" id="PTHR43663:SF1">
    <property type="entry name" value="CHROMATE TRANSPORTER"/>
    <property type="match status" value="1"/>
</dbReference>
<dbReference type="InterPro" id="IPR014047">
    <property type="entry name" value="Chr_Tranpt_l_chain"/>
</dbReference>
<organism evidence="8 9">
    <name type="scientific">Danxiaibacter flavus</name>
    <dbReference type="NCBI Taxonomy" id="3049108"/>
    <lineage>
        <taxon>Bacteria</taxon>
        <taxon>Pseudomonadati</taxon>
        <taxon>Bacteroidota</taxon>
        <taxon>Chitinophagia</taxon>
        <taxon>Chitinophagales</taxon>
        <taxon>Chitinophagaceae</taxon>
        <taxon>Danxiaibacter</taxon>
    </lineage>
</organism>
<accession>A0ABV3ZJ58</accession>
<reference evidence="8 9" key="1">
    <citation type="submission" date="2023-07" db="EMBL/GenBank/DDBJ databases">
        <authorList>
            <person name="Lian W.-H."/>
        </authorList>
    </citation>
    <scope>NUCLEOTIDE SEQUENCE [LARGE SCALE GENOMIC DNA]</scope>
    <source>
        <strain evidence="8 9">SYSU DXS3180</strain>
    </source>
</reference>
<comment type="subcellular location">
    <subcellularLocation>
        <location evidence="1">Cell membrane</location>
        <topology evidence="1">Multi-pass membrane protein</topology>
    </subcellularLocation>
</comment>
<dbReference type="NCBIfam" id="TIGR00937">
    <property type="entry name" value="2A51"/>
    <property type="match status" value="1"/>
</dbReference>
<dbReference type="RefSeq" id="WP_369330942.1">
    <property type="nucleotide sequence ID" value="NZ_JAULBC010000006.1"/>
</dbReference>
<dbReference type="InterPro" id="IPR003370">
    <property type="entry name" value="Chromate_transpt"/>
</dbReference>
<feature type="transmembrane region" description="Helical" evidence="7">
    <location>
        <begin position="390"/>
        <end position="405"/>
    </location>
</feature>
<evidence type="ECO:0000256" key="2">
    <source>
        <dbReference type="ARBA" id="ARBA00005262"/>
    </source>
</evidence>
<evidence type="ECO:0000313" key="9">
    <source>
        <dbReference type="Proteomes" id="UP001560573"/>
    </source>
</evidence>